<dbReference type="Gene3D" id="1.10.10.60">
    <property type="entry name" value="Homeodomain-like"/>
    <property type="match status" value="1"/>
</dbReference>
<feature type="transmembrane region" description="Helical" evidence="4">
    <location>
        <begin position="123"/>
        <end position="145"/>
    </location>
</feature>
<name>A0A1V3U2J5_ELIME</name>
<dbReference type="Proteomes" id="UP000188947">
    <property type="component" value="Unassembled WGS sequence"/>
</dbReference>
<evidence type="ECO:0000256" key="2">
    <source>
        <dbReference type="ARBA" id="ARBA00023125"/>
    </source>
</evidence>
<comment type="caution">
    <text evidence="6">The sequence shown here is derived from an EMBL/GenBank/DDBJ whole genome shotgun (WGS) entry which is preliminary data.</text>
</comment>
<evidence type="ECO:0000313" key="7">
    <source>
        <dbReference type="Proteomes" id="UP000188947"/>
    </source>
</evidence>
<dbReference type="Pfam" id="PF12833">
    <property type="entry name" value="HTH_18"/>
    <property type="match status" value="1"/>
</dbReference>
<feature type="transmembrane region" description="Helical" evidence="4">
    <location>
        <begin position="6"/>
        <end position="27"/>
    </location>
</feature>
<evidence type="ECO:0000256" key="3">
    <source>
        <dbReference type="ARBA" id="ARBA00023163"/>
    </source>
</evidence>
<evidence type="ECO:0000313" key="6">
    <source>
        <dbReference type="EMBL" id="OOH96877.1"/>
    </source>
</evidence>
<dbReference type="AlphaFoldDB" id="A0A1V3U2J5"/>
<keyword evidence="4" id="KW-0812">Transmembrane</keyword>
<dbReference type="OrthoDB" id="9779074at2"/>
<dbReference type="GO" id="GO:0003700">
    <property type="term" value="F:DNA-binding transcription factor activity"/>
    <property type="evidence" value="ECO:0007669"/>
    <property type="project" value="InterPro"/>
</dbReference>
<feature type="transmembrane region" description="Helical" evidence="4">
    <location>
        <begin position="166"/>
        <end position="187"/>
    </location>
</feature>
<reference evidence="6 7" key="1">
    <citation type="submission" date="2016-11" db="EMBL/GenBank/DDBJ databases">
        <title>Genome sequence and comparative genomic analysis of clinical strain Elizabethkingia meningoseptica 61421 PRCM.</title>
        <authorList>
            <person name="Wang M."/>
            <person name="Hu S."/>
            <person name="Cao L."/>
            <person name="Jiang T."/>
            <person name="Zhou Y."/>
            <person name="Ming D."/>
        </authorList>
    </citation>
    <scope>NUCLEOTIDE SEQUENCE [LARGE SCALE GENOMIC DNA]</scope>
    <source>
        <strain evidence="6 7">61421 PRCM</strain>
    </source>
</reference>
<sequence length="362" mass="42122">MEINLLISELIAGGLVLLSFLMLSNAIKVNRKPNIYFGICLFIWSSFWWDEVLFRDLLAQDYAVFAGIRFMQFLTPLVFYLSVLFYSNPYYKYSAKDSGHCILPLLFLFLLLCKPVVGEALFQGLYLFFVLGNSLVYITLAYFKIQRHRKNIEGFASNKENIDLNWIRYIIYAFIAASVIAAFYNIFTTQKSLNIYINLFFLVVVYLVAFHTVRQKEIYPKGLRIEDVIAESDETGTNSKNKLVDDAELEELKIKLTILMEKDKPYLDNDLNLVRLAEKMCISGHQLSYVINQGFEENFFYFVNKYRVKKAMELLKNSEYDKLTILAIGFESGFNSKTSFNTAFKKITTFTPTDYRKNRSDL</sequence>
<keyword evidence="1" id="KW-0805">Transcription regulation</keyword>
<dbReference type="STRING" id="238.BBD35_15780"/>
<feature type="transmembrane region" description="Helical" evidence="4">
    <location>
        <begin position="98"/>
        <end position="117"/>
    </location>
</feature>
<dbReference type="InterPro" id="IPR009057">
    <property type="entry name" value="Homeodomain-like_sf"/>
</dbReference>
<dbReference type="SMART" id="SM00342">
    <property type="entry name" value="HTH_ARAC"/>
    <property type="match status" value="1"/>
</dbReference>
<dbReference type="PROSITE" id="PS01124">
    <property type="entry name" value="HTH_ARAC_FAMILY_2"/>
    <property type="match status" value="1"/>
</dbReference>
<feature type="domain" description="HTH araC/xylS-type" evidence="5">
    <location>
        <begin position="254"/>
        <end position="358"/>
    </location>
</feature>
<dbReference type="eggNOG" id="COG2207">
    <property type="taxonomic scope" value="Bacteria"/>
</dbReference>
<dbReference type="PANTHER" id="PTHR43280:SF29">
    <property type="entry name" value="ARAC-FAMILY TRANSCRIPTIONAL REGULATOR"/>
    <property type="match status" value="1"/>
</dbReference>
<keyword evidence="2" id="KW-0238">DNA-binding</keyword>
<keyword evidence="4" id="KW-1133">Transmembrane helix</keyword>
<keyword evidence="7" id="KW-1185">Reference proteome</keyword>
<gene>
    <name evidence="6" type="ORF">BMF97_06330</name>
</gene>
<organism evidence="6 7">
    <name type="scientific">Elizabethkingia meningoseptica</name>
    <name type="common">Chryseobacterium meningosepticum</name>
    <dbReference type="NCBI Taxonomy" id="238"/>
    <lineage>
        <taxon>Bacteria</taxon>
        <taxon>Pseudomonadati</taxon>
        <taxon>Bacteroidota</taxon>
        <taxon>Flavobacteriia</taxon>
        <taxon>Flavobacteriales</taxon>
        <taxon>Weeksellaceae</taxon>
        <taxon>Elizabethkingia</taxon>
    </lineage>
</organism>
<evidence type="ECO:0000259" key="5">
    <source>
        <dbReference type="PROSITE" id="PS01124"/>
    </source>
</evidence>
<keyword evidence="4" id="KW-0472">Membrane</keyword>
<feature type="transmembrane region" description="Helical" evidence="4">
    <location>
        <begin position="62"/>
        <end position="86"/>
    </location>
</feature>
<dbReference type="EMBL" id="MPOG01000007">
    <property type="protein sequence ID" value="OOH96877.1"/>
    <property type="molecule type" value="Genomic_DNA"/>
</dbReference>
<dbReference type="SUPFAM" id="SSF46689">
    <property type="entry name" value="Homeodomain-like"/>
    <property type="match status" value="1"/>
</dbReference>
<protein>
    <submittedName>
        <fullName evidence="6">AraC family transcriptional regulator</fullName>
    </submittedName>
</protein>
<evidence type="ECO:0000256" key="4">
    <source>
        <dbReference type="SAM" id="Phobius"/>
    </source>
</evidence>
<keyword evidence="3" id="KW-0804">Transcription</keyword>
<feature type="transmembrane region" description="Helical" evidence="4">
    <location>
        <begin position="193"/>
        <end position="213"/>
    </location>
</feature>
<dbReference type="RefSeq" id="WP_069214617.1">
    <property type="nucleotide sequence ID" value="NZ_CP016378.1"/>
</dbReference>
<evidence type="ECO:0000256" key="1">
    <source>
        <dbReference type="ARBA" id="ARBA00023015"/>
    </source>
</evidence>
<dbReference type="GO" id="GO:0043565">
    <property type="term" value="F:sequence-specific DNA binding"/>
    <property type="evidence" value="ECO:0007669"/>
    <property type="project" value="InterPro"/>
</dbReference>
<proteinExistence type="predicted"/>
<dbReference type="PANTHER" id="PTHR43280">
    <property type="entry name" value="ARAC-FAMILY TRANSCRIPTIONAL REGULATOR"/>
    <property type="match status" value="1"/>
</dbReference>
<feature type="transmembrane region" description="Helical" evidence="4">
    <location>
        <begin position="34"/>
        <end position="50"/>
    </location>
</feature>
<accession>A0A1V3U2J5</accession>
<dbReference type="InterPro" id="IPR018060">
    <property type="entry name" value="HTH_AraC"/>
</dbReference>